<dbReference type="Pfam" id="PF04994">
    <property type="entry name" value="TfoX_C"/>
    <property type="match status" value="1"/>
</dbReference>
<dbReference type="PIRSF" id="PIRSF028788">
    <property type="entry name" value="TfoX_Sxy"/>
    <property type="match status" value="1"/>
</dbReference>
<dbReference type="InterPro" id="IPR047525">
    <property type="entry name" value="TfoX-like"/>
</dbReference>
<dbReference type="PANTHER" id="PTHR36121:SF1">
    <property type="entry name" value="PROTEIN SXY"/>
    <property type="match status" value="1"/>
</dbReference>
<dbReference type="Gene3D" id="1.10.150.20">
    <property type="entry name" value="5' to 3' exonuclease, C-terminal subdomain"/>
    <property type="match status" value="1"/>
</dbReference>
<dbReference type="RefSeq" id="WP_145555114.1">
    <property type="nucleotide sequence ID" value="NZ_CABHYN010000020.1"/>
</dbReference>
<evidence type="ECO:0000256" key="1">
    <source>
        <dbReference type="SAM" id="Phobius"/>
    </source>
</evidence>
<dbReference type="InterPro" id="IPR007077">
    <property type="entry name" value="TfoX_C"/>
</dbReference>
<evidence type="ECO:0000259" key="2">
    <source>
        <dbReference type="Pfam" id="PF04993"/>
    </source>
</evidence>
<evidence type="ECO:0000313" key="5">
    <source>
        <dbReference type="Proteomes" id="UP000464402"/>
    </source>
</evidence>
<evidence type="ECO:0000259" key="3">
    <source>
        <dbReference type="Pfam" id="PF04994"/>
    </source>
</evidence>
<feature type="transmembrane region" description="Helical" evidence="1">
    <location>
        <begin position="164"/>
        <end position="188"/>
    </location>
</feature>
<feature type="domain" description="TfoX C-terminal" evidence="3">
    <location>
        <begin position="119"/>
        <end position="195"/>
    </location>
</feature>
<dbReference type="GO" id="GO:0030420">
    <property type="term" value="P:establishment of competence for transformation"/>
    <property type="evidence" value="ECO:0007669"/>
    <property type="project" value="InterPro"/>
</dbReference>
<dbReference type="EMBL" id="CP043727">
    <property type="protein sequence ID" value="QHB32240.1"/>
    <property type="molecule type" value="Genomic_DNA"/>
</dbReference>
<gene>
    <name evidence="4" type="ORF">F0T03_08730</name>
</gene>
<keyword evidence="5" id="KW-1185">Reference proteome</keyword>
<dbReference type="InterPro" id="IPR007076">
    <property type="entry name" value="TfoX_N"/>
</dbReference>
<dbReference type="KEGG" id="yca:F0T03_08730"/>
<dbReference type="Proteomes" id="UP000464402">
    <property type="component" value="Chromosome"/>
</dbReference>
<proteinExistence type="predicted"/>
<dbReference type="AlphaFoldDB" id="A0A857EYD5"/>
<keyword evidence="1" id="KW-1133">Transmembrane helix</keyword>
<keyword evidence="1" id="KW-0472">Membrane</keyword>
<dbReference type="Pfam" id="PF04993">
    <property type="entry name" value="TfoX_N"/>
    <property type="match status" value="1"/>
</dbReference>
<evidence type="ECO:0000313" key="4">
    <source>
        <dbReference type="EMBL" id="QHB32240.1"/>
    </source>
</evidence>
<sequence length="213" mass="23900">MKNASENKIIQAQCRFDFLGKITVRSQFGGYGLLANGIMFAVVSEGEVYLRANDLVENLFRARGMTNLVYAKRGLPVLLRYYCVDSVLWGDDLVLRHFAKQAYQGAKSEVLSKNCPPVRLKDLPNLSASLERLLWKAGITSVAELRLEGAKRCYLKLRTLRCSLGLNVLLALAGAISGHHYAVLPLVMRSELMEWFEMHFRAVDIGIAQYETA</sequence>
<organism evidence="4 5">
    <name type="scientific">Yersinia canariae</name>
    <dbReference type="NCBI Taxonomy" id="2607663"/>
    <lineage>
        <taxon>Bacteria</taxon>
        <taxon>Pseudomonadati</taxon>
        <taxon>Pseudomonadota</taxon>
        <taxon>Gammaproteobacteria</taxon>
        <taxon>Enterobacterales</taxon>
        <taxon>Yersiniaceae</taxon>
        <taxon>Yersinia</taxon>
    </lineage>
</organism>
<dbReference type="SUPFAM" id="SSF159894">
    <property type="entry name" value="YgaC/TfoX-N like"/>
    <property type="match status" value="1"/>
</dbReference>
<dbReference type="InterPro" id="IPR026256">
    <property type="entry name" value="TfoX-like_gammaprotbact"/>
</dbReference>
<name>A0A857EYD5_9GAMM</name>
<reference evidence="5" key="1">
    <citation type="submission" date="2019-09" db="EMBL/GenBank/DDBJ databases">
        <title>Yersinia canariae sp. nov., isolated from a human yersiniosis case.</title>
        <authorList>
            <person name="Nguyen S.V."/>
            <person name="Greig D."/>
            <person name="Hurley D."/>
            <person name="Cao Y."/>
            <person name="McCabe E."/>
            <person name="Mitchell M."/>
            <person name="Jenkins C."/>
            <person name="Fanning S."/>
        </authorList>
    </citation>
    <scope>NUCLEOTIDE SEQUENCE [LARGE SCALE GENOMIC DNA]</scope>
    <source>
        <strain evidence="5">NCTC 14382</strain>
    </source>
</reference>
<protein>
    <submittedName>
        <fullName evidence="4">TfoX/Sxy family DNA transformation protein</fullName>
    </submittedName>
</protein>
<dbReference type="PANTHER" id="PTHR36121">
    <property type="entry name" value="PROTEIN SXY"/>
    <property type="match status" value="1"/>
</dbReference>
<keyword evidence="1" id="KW-0812">Transmembrane</keyword>
<accession>A0A857EYD5</accession>
<dbReference type="Gene3D" id="3.30.1460.30">
    <property type="entry name" value="YgaC/TfoX-N like chaperone"/>
    <property type="match status" value="1"/>
</dbReference>
<feature type="domain" description="TfoX N-terminal" evidence="2">
    <location>
        <begin position="16"/>
        <end position="105"/>
    </location>
</feature>